<accession>A0A9N7Y0R6</accession>
<name>A0A9N7Y0R6_PLEPL</name>
<proteinExistence type="predicted"/>
<dbReference type="EMBL" id="CADEAL010000049">
    <property type="protein sequence ID" value="CAB1413325.1"/>
    <property type="molecule type" value="Genomic_DNA"/>
</dbReference>
<reference evidence="1" key="1">
    <citation type="submission" date="2020-03" db="EMBL/GenBank/DDBJ databases">
        <authorList>
            <person name="Weist P."/>
        </authorList>
    </citation>
    <scope>NUCLEOTIDE SEQUENCE</scope>
</reference>
<sequence length="68" mass="7708">MNPCSRRPARLRSGLLLAAVAALLLQTLVVWNFSSLDGGARIRERREERPLDTRQKLAARFLHVVNQV</sequence>
<keyword evidence="2" id="KW-1185">Reference proteome</keyword>
<gene>
    <name evidence="1" type="ORF">PLEPLA_LOCUS1025</name>
</gene>
<dbReference type="Proteomes" id="UP001153269">
    <property type="component" value="Unassembled WGS sequence"/>
</dbReference>
<dbReference type="AlphaFoldDB" id="A0A9N7Y0R6"/>
<comment type="caution">
    <text evidence="1">The sequence shown here is derived from an EMBL/GenBank/DDBJ whole genome shotgun (WGS) entry which is preliminary data.</text>
</comment>
<evidence type="ECO:0000313" key="2">
    <source>
        <dbReference type="Proteomes" id="UP001153269"/>
    </source>
</evidence>
<organism evidence="1 2">
    <name type="scientific">Pleuronectes platessa</name>
    <name type="common">European plaice</name>
    <dbReference type="NCBI Taxonomy" id="8262"/>
    <lineage>
        <taxon>Eukaryota</taxon>
        <taxon>Metazoa</taxon>
        <taxon>Chordata</taxon>
        <taxon>Craniata</taxon>
        <taxon>Vertebrata</taxon>
        <taxon>Euteleostomi</taxon>
        <taxon>Actinopterygii</taxon>
        <taxon>Neopterygii</taxon>
        <taxon>Teleostei</taxon>
        <taxon>Neoteleostei</taxon>
        <taxon>Acanthomorphata</taxon>
        <taxon>Carangaria</taxon>
        <taxon>Pleuronectiformes</taxon>
        <taxon>Pleuronectoidei</taxon>
        <taxon>Pleuronectidae</taxon>
        <taxon>Pleuronectes</taxon>
    </lineage>
</organism>
<protein>
    <submittedName>
        <fullName evidence="1">Uncharacterized protein</fullName>
    </submittedName>
</protein>
<evidence type="ECO:0000313" key="1">
    <source>
        <dbReference type="EMBL" id="CAB1413325.1"/>
    </source>
</evidence>